<proteinExistence type="inferred from homology"/>
<dbReference type="AlphaFoldDB" id="A0A6J4V7P8"/>
<keyword evidence="2" id="KW-0805">Transcription regulation</keyword>
<sequence>MSRLQDLEVFVQVVKSGNFAKAALELQLNPSAISRRIGNLEDHLGVRLFHRTTRSLSLTEVGERYLNRCLSILTEIEEADREAKQHSTEPQGTLQVGCSSYFAHRHVLARMAEFLEQYPQLTIKLTLSDDVIDVVDEGLDVTIRIGELADSALTSRRLLCDRRIVCAAPAYLEHHGIPQTPDDLAHHNCLTLNAYKTTLNQWRFRDRSGLREISVQGNFTVNSGEALYEAVLAGLGIGRVTRFLAGPAIQSGQLIHLLMEYEDANDVGVYAIFPSNRYLLPKVQCFVEFLAKSFLKLQ</sequence>
<keyword evidence="3" id="KW-0238">DNA-binding</keyword>
<dbReference type="Pfam" id="PF00126">
    <property type="entry name" value="HTH_1"/>
    <property type="match status" value="1"/>
</dbReference>
<dbReference type="SUPFAM" id="SSF46785">
    <property type="entry name" value="Winged helix' DNA-binding domain"/>
    <property type="match status" value="1"/>
</dbReference>
<protein>
    <submittedName>
        <fullName evidence="6">Transcriptional regulator, LysR family</fullName>
    </submittedName>
</protein>
<dbReference type="PANTHER" id="PTHR30537:SF5">
    <property type="entry name" value="HTH-TYPE TRANSCRIPTIONAL ACTIVATOR TTDR-RELATED"/>
    <property type="match status" value="1"/>
</dbReference>
<dbReference type="Gene3D" id="3.40.190.290">
    <property type="match status" value="1"/>
</dbReference>
<dbReference type="SUPFAM" id="SSF53850">
    <property type="entry name" value="Periplasmic binding protein-like II"/>
    <property type="match status" value="1"/>
</dbReference>
<dbReference type="CDD" id="cd08422">
    <property type="entry name" value="PBP2_CrgA_like"/>
    <property type="match status" value="1"/>
</dbReference>
<dbReference type="GO" id="GO:0003677">
    <property type="term" value="F:DNA binding"/>
    <property type="evidence" value="ECO:0007669"/>
    <property type="project" value="UniProtKB-KW"/>
</dbReference>
<dbReference type="InterPro" id="IPR058163">
    <property type="entry name" value="LysR-type_TF_proteobact-type"/>
</dbReference>
<dbReference type="InterPro" id="IPR000847">
    <property type="entry name" value="LysR_HTH_N"/>
</dbReference>
<name>A0A6J4V7P8_9CYAN</name>
<evidence type="ECO:0000256" key="4">
    <source>
        <dbReference type="ARBA" id="ARBA00023163"/>
    </source>
</evidence>
<dbReference type="EMBL" id="CADCWO010000093">
    <property type="protein sequence ID" value="CAA9571013.1"/>
    <property type="molecule type" value="Genomic_DNA"/>
</dbReference>
<dbReference type="FunFam" id="3.40.190.290:FF:000001">
    <property type="entry name" value="Transcriptional regulator, LysR family"/>
    <property type="match status" value="1"/>
</dbReference>
<dbReference type="PROSITE" id="PS50931">
    <property type="entry name" value="HTH_LYSR"/>
    <property type="match status" value="1"/>
</dbReference>
<dbReference type="InterPro" id="IPR036390">
    <property type="entry name" value="WH_DNA-bd_sf"/>
</dbReference>
<organism evidence="6">
    <name type="scientific">uncultured Synechococcales cyanobacterium</name>
    <dbReference type="NCBI Taxonomy" id="1936017"/>
    <lineage>
        <taxon>Bacteria</taxon>
        <taxon>Bacillati</taxon>
        <taxon>Cyanobacteriota</taxon>
        <taxon>Cyanophyceae</taxon>
        <taxon>Synechococcales</taxon>
        <taxon>environmental samples</taxon>
    </lineage>
</organism>
<evidence type="ECO:0000256" key="1">
    <source>
        <dbReference type="ARBA" id="ARBA00009437"/>
    </source>
</evidence>
<comment type="similarity">
    <text evidence="1">Belongs to the LysR transcriptional regulatory family.</text>
</comment>
<gene>
    <name evidence="6" type="ORF">AVDCRST_MAG81-1608</name>
</gene>
<accession>A0A6J4V7P8</accession>
<evidence type="ECO:0000256" key="2">
    <source>
        <dbReference type="ARBA" id="ARBA00023015"/>
    </source>
</evidence>
<dbReference type="FunFam" id="1.10.10.10:FF:000001">
    <property type="entry name" value="LysR family transcriptional regulator"/>
    <property type="match status" value="1"/>
</dbReference>
<evidence type="ECO:0000259" key="5">
    <source>
        <dbReference type="PROSITE" id="PS50931"/>
    </source>
</evidence>
<dbReference type="GO" id="GO:0003700">
    <property type="term" value="F:DNA-binding transcription factor activity"/>
    <property type="evidence" value="ECO:0007669"/>
    <property type="project" value="InterPro"/>
</dbReference>
<keyword evidence="4" id="KW-0804">Transcription</keyword>
<dbReference type="InterPro" id="IPR036388">
    <property type="entry name" value="WH-like_DNA-bd_sf"/>
</dbReference>
<evidence type="ECO:0000313" key="6">
    <source>
        <dbReference type="EMBL" id="CAA9571013.1"/>
    </source>
</evidence>
<evidence type="ECO:0000256" key="3">
    <source>
        <dbReference type="ARBA" id="ARBA00023125"/>
    </source>
</evidence>
<feature type="domain" description="HTH lysR-type" evidence="5">
    <location>
        <begin position="1"/>
        <end position="59"/>
    </location>
</feature>
<dbReference type="Gene3D" id="1.10.10.10">
    <property type="entry name" value="Winged helix-like DNA-binding domain superfamily/Winged helix DNA-binding domain"/>
    <property type="match status" value="1"/>
</dbReference>
<reference evidence="6" key="1">
    <citation type="submission" date="2020-02" db="EMBL/GenBank/DDBJ databases">
        <authorList>
            <person name="Meier V. D."/>
        </authorList>
    </citation>
    <scope>NUCLEOTIDE SEQUENCE</scope>
    <source>
        <strain evidence="6">AVDCRST_MAG81</strain>
    </source>
</reference>
<dbReference type="PANTHER" id="PTHR30537">
    <property type="entry name" value="HTH-TYPE TRANSCRIPTIONAL REGULATOR"/>
    <property type="match status" value="1"/>
</dbReference>
<dbReference type="InterPro" id="IPR005119">
    <property type="entry name" value="LysR_subst-bd"/>
</dbReference>
<dbReference type="Pfam" id="PF03466">
    <property type="entry name" value="LysR_substrate"/>
    <property type="match status" value="1"/>
</dbReference>
<dbReference type="PRINTS" id="PR00039">
    <property type="entry name" value="HTHLYSR"/>
</dbReference>